<accession>A0A7L4ZN66</accession>
<dbReference type="OrthoDB" id="1143948at2"/>
<dbReference type="EMBL" id="CP019288">
    <property type="protein sequence ID" value="QHI37941.1"/>
    <property type="molecule type" value="Genomic_DNA"/>
</dbReference>
<gene>
    <name evidence="2" type="ORF">IMCC3317_33240</name>
</gene>
<feature type="signal peptide" evidence="1">
    <location>
        <begin position="1"/>
        <end position="21"/>
    </location>
</feature>
<evidence type="ECO:0000256" key="1">
    <source>
        <dbReference type="SAM" id="SignalP"/>
    </source>
</evidence>
<organism evidence="2 3">
    <name type="scientific">Kordia antarctica</name>
    <dbReference type="NCBI Taxonomy" id="1218801"/>
    <lineage>
        <taxon>Bacteria</taxon>
        <taxon>Pseudomonadati</taxon>
        <taxon>Bacteroidota</taxon>
        <taxon>Flavobacteriia</taxon>
        <taxon>Flavobacteriales</taxon>
        <taxon>Flavobacteriaceae</taxon>
        <taxon>Kordia</taxon>
    </lineage>
</organism>
<evidence type="ECO:0008006" key="4">
    <source>
        <dbReference type="Google" id="ProtNLM"/>
    </source>
</evidence>
<dbReference type="Proteomes" id="UP000464657">
    <property type="component" value="Chromosome"/>
</dbReference>
<dbReference type="KEGG" id="kan:IMCC3317_33240"/>
<dbReference type="PROSITE" id="PS51257">
    <property type="entry name" value="PROKAR_LIPOPROTEIN"/>
    <property type="match status" value="1"/>
</dbReference>
<evidence type="ECO:0000313" key="3">
    <source>
        <dbReference type="Proteomes" id="UP000464657"/>
    </source>
</evidence>
<dbReference type="RefSeq" id="WP_160130522.1">
    <property type="nucleotide sequence ID" value="NZ_CP019288.1"/>
</dbReference>
<reference evidence="2 3" key="1">
    <citation type="journal article" date="2013" name="Int. J. Syst. Evol. Microbiol.">
        <title>Kordia antarctica sp. nov., isolated from Antarctic seawater.</title>
        <authorList>
            <person name="Baek K."/>
            <person name="Choi A."/>
            <person name="Kang I."/>
            <person name="Lee K."/>
            <person name="Cho J.C."/>
        </authorList>
    </citation>
    <scope>NUCLEOTIDE SEQUENCE [LARGE SCALE GENOMIC DNA]</scope>
    <source>
        <strain evidence="2 3">IMCC3317</strain>
    </source>
</reference>
<keyword evidence="3" id="KW-1185">Reference proteome</keyword>
<proteinExistence type="predicted"/>
<keyword evidence="1" id="KW-0732">Signal</keyword>
<protein>
    <recommendedName>
        <fullName evidence="4">Lipoprotein</fullName>
    </recommendedName>
</protein>
<dbReference type="AlphaFoldDB" id="A0A7L4ZN66"/>
<feature type="chain" id="PRO_5029761080" description="Lipoprotein" evidence="1">
    <location>
        <begin position="22"/>
        <end position="143"/>
    </location>
</feature>
<evidence type="ECO:0000313" key="2">
    <source>
        <dbReference type="EMBL" id="QHI37941.1"/>
    </source>
</evidence>
<name>A0A7L4ZN66_9FLAO</name>
<sequence>MKKIYFVFAICLLIVSCKNDAKSNETETGEEKLGYTESVTVGNEFETFSGMFLYLESEKAAVFQTAGSKMYGVVVDDQMLALNEQCKQFKNEDHNMIPVVIRGVRKPNPIKDAWEEVIEIKQIVSVQKPNENQDGTIIIKNNQ</sequence>